<proteinExistence type="predicted"/>
<dbReference type="EMBL" id="ACEC01000003">
    <property type="protein sequence ID" value="EEG32246.1"/>
    <property type="molecule type" value="Genomic_DNA"/>
</dbReference>
<gene>
    <name evidence="1" type="ORF">CLOSTMETH_00079</name>
</gene>
<keyword evidence="2" id="KW-1185">Reference proteome</keyword>
<comment type="caution">
    <text evidence="1">The sequence shown here is derived from an EMBL/GenBank/DDBJ whole genome shotgun (WGS) entry which is preliminary data.</text>
</comment>
<protein>
    <submittedName>
        <fullName evidence="1">Uncharacterized protein</fullName>
    </submittedName>
</protein>
<organism evidence="1 2">
    <name type="scientific">[Clostridium] methylpentosum DSM 5476</name>
    <dbReference type="NCBI Taxonomy" id="537013"/>
    <lineage>
        <taxon>Bacteria</taxon>
        <taxon>Bacillati</taxon>
        <taxon>Bacillota</taxon>
        <taxon>Clostridia</taxon>
        <taxon>Eubacteriales</taxon>
        <taxon>Oscillospiraceae</taxon>
        <taxon>Oscillospiraceae incertae sedis</taxon>
    </lineage>
</organism>
<sequence>MVILCILHNSCPFDSSILKVSTSPCIHWNQVQILYYCSSFCMTMQVLGEAAASSAP</sequence>
<evidence type="ECO:0000313" key="2">
    <source>
        <dbReference type="Proteomes" id="UP000003340"/>
    </source>
</evidence>
<dbReference type="AlphaFoldDB" id="C0E8D5"/>
<reference evidence="1 2" key="1">
    <citation type="submission" date="2009-01" db="EMBL/GenBank/DDBJ databases">
        <authorList>
            <person name="Fulton L."/>
            <person name="Clifton S."/>
            <person name="Fulton B."/>
            <person name="Xu J."/>
            <person name="Minx P."/>
            <person name="Pepin K.H."/>
            <person name="Johnson M."/>
            <person name="Bhonagiri V."/>
            <person name="Nash W.E."/>
            <person name="Mardis E.R."/>
            <person name="Wilson R.K."/>
        </authorList>
    </citation>
    <scope>NUCLEOTIDE SEQUENCE [LARGE SCALE GENOMIC DNA]</scope>
    <source>
        <strain evidence="1 2">DSM 5476</strain>
    </source>
</reference>
<reference evidence="1 2" key="2">
    <citation type="submission" date="2009-02" db="EMBL/GenBank/DDBJ databases">
        <title>Draft genome sequence of Clostridium methylpentosum (DSM 5476).</title>
        <authorList>
            <person name="Sudarsanam P."/>
            <person name="Ley R."/>
            <person name="Guruge J."/>
            <person name="Turnbaugh P.J."/>
            <person name="Mahowald M."/>
            <person name="Liep D."/>
            <person name="Gordon J."/>
        </authorList>
    </citation>
    <scope>NUCLEOTIDE SEQUENCE [LARGE SCALE GENOMIC DNA]</scope>
    <source>
        <strain evidence="1 2">DSM 5476</strain>
    </source>
</reference>
<name>C0E8D5_9FIRM</name>
<dbReference type="Proteomes" id="UP000003340">
    <property type="component" value="Unassembled WGS sequence"/>
</dbReference>
<evidence type="ECO:0000313" key="1">
    <source>
        <dbReference type="EMBL" id="EEG32246.1"/>
    </source>
</evidence>
<dbReference type="HOGENOM" id="CLU_3006122_0_0_9"/>
<accession>C0E8D5</accession>